<evidence type="ECO:0000259" key="1">
    <source>
        <dbReference type="Pfam" id="PF14111"/>
    </source>
</evidence>
<proteinExistence type="predicted"/>
<keyword evidence="3" id="KW-1185">Reference proteome</keyword>
<feature type="domain" description="DUF4283" evidence="1">
    <location>
        <begin position="4"/>
        <end position="47"/>
    </location>
</feature>
<organism evidence="2 3">
    <name type="scientific">Dendrobium catenatum</name>
    <dbReference type="NCBI Taxonomy" id="906689"/>
    <lineage>
        <taxon>Eukaryota</taxon>
        <taxon>Viridiplantae</taxon>
        <taxon>Streptophyta</taxon>
        <taxon>Embryophyta</taxon>
        <taxon>Tracheophyta</taxon>
        <taxon>Spermatophyta</taxon>
        <taxon>Magnoliopsida</taxon>
        <taxon>Liliopsida</taxon>
        <taxon>Asparagales</taxon>
        <taxon>Orchidaceae</taxon>
        <taxon>Epidendroideae</taxon>
        <taxon>Malaxideae</taxon>
        <taxon>Dendrobiinae</taxon>
        <taxon>Dendrobium</taxon>
    </lineage>
</organism>
<accession>A0A2I0XI52</accession>
<dbReference type="EMBL" id="KZ501865">
    <property type="protein sequence ID" value="PKU87597.1"/>
    <property type="molecule type" value="Genomic_DNA"/>
</dbReference>
<protein>
    <recommendedName>
        <fullName evidence="1">DUF4283 domain-containing protein</fullName>
    </recommendedName>
</protein>
<sequence>MTSLGMNWILCSFKSEEAMEEVFNGGPWFVGGYIVGMDKWTASFNPNSFKEITAPVWICFPSLPLYCWDEENISRIVSRIGVPMYVDGNSFRWSKHEFARVCVRLNLKTAFLKVFGLTALLEGFFSKLNMRRLIGYASTAERWDTRRWYVLR</sequence>
<dbReference type="PANTHER" id="PTHR31286:SF180">
    <property type="entry name" value="OS10G0362600 PROTEIN"/>
    <property type="match status" value="1"/>
</dbReference>
<dbReference type="InterPro" id="IPR025558">
    <property type="entry name" value="DUF4283"/>
</dbReference>
<reference evidence="2 3" key="1">
    <citation type="journal article" date="2016" name="Sci. Rep.">
        <title>The Dendrobium catenatum Lindl. genome sequence provides insights into polysaccharide synthase, floral development and adaptive evolution.</title>
        <authorList>
            <person name="Zhang G.Q."/>
            <person name="Xu Q."/>
            <person name="Bian C."/>
            <person name="Tsai W.C."/>
            <person name="Yeh C.M."/>
            <person name="Liu K.W."/>
            <person name="Yoshida K."/>
            <person name="Zhang L.S."/>
            <person name="Chang S.B."/>
            <person name="Chen F."/>
            <person name="Shi Y."/>
            <person name="Su Y.Y."/>
            <person name="Zhang Y.Q."/>
            <person name="Chen L.J."/>
            <person name="Yin Y."/>
            <person name="Lin M."/>
            <person name="Huang H."/>
            <person name="Deng H."/>
            <person name="Wang Z.W."/>
            <person name="Zhu S.L."/>
            <person name="Zhao X."/>
            <person name="Deng C."/>
            <person name="Niu S.C."/>
            <person name="Huang J."/>
            <person name="Wang M."/>
            <person name="Liu G.H."/>
            <person name="Yang H.J."/>
            <person name="Xiao X.J."/>
            <person name="Hsiao Y.Y."/>
            <person name="Wu W.L."/>
            <person name="Chen Y.Y."/>
            <person name="Mitsuda N."/>
            <person name="Ohme-Takagi M."/>
            <person name="Luo Y.B."/>
            <person name="Van de Peer Y."/>
            <person name="Liu Z.J."/>
        </authorList>
    </citation>
    <scope>NUCLEOTIDE SEQUENCE [LARGE SCALE GENOMIC DNA]</scope>
    <source>
        <tissue evidence="2">The whole plant</tissue>
    </source>
</reference>
<evidence type="ECO:0000313" key="2">
    <source>
        <dbReference type="EMBL" id="PKU87597.1"/>
    </source>
</evidence>
<dbReference type="Pfam" id="PF14111">
    <property type="entry name" value="DUF4283"/>
    <property type="match status" value="1"/>
</dbReference>
<dbReference type="InterPro" id="IPR040256">
    <property type="entry name" value="At4g02000-like"/>
</dbReference>
<gene>
    <name evidence="2" type="ORF">MA16_Dca016916</name>
</gene>
<reference evidence="2 3" key="2">
    <citation type="journal article" date="2017" name="Nature">
        <title>The Apostasia genome and the evolution of orchids.</title>
        <authorList>
            <person name="Zhang G.Q."/>
            <person name="Liu K.W."/>
            <person name="Li Z."/>
            <person name="Lohaus R."/>
            <person name="Hsiao Y.Y."/>
            <person name="Niu S.C."/>
            <person name="Wang J.Y."/>
            <person name="Lin Y.C."/>
            <person name="Xu Q."/>
            <person name="Chen L.J."/>
            <person name="Yoshida K."/>
            <person name="Fujiwara S."/>
            <person name="Wang Z.W."/>
            <person name="Zhang Y.Q."/>
            <person name="Mitsuda N."/>
            <person name="Wang M."/>
            <person name="Liu G.H."/>
            <person name="Pecoraro L."/>
            <person name="Huang H.X."/>
            <person name="Xiao X.J."/>
            <person name="Lin M."/>
            <person name="Wu X.Y."/>
            <person name="Wu W.L."/>
            <person name="Chen Y.Y."/>
            <person name="Chang S.B."/>
            <person name="Sakamoto S."/>
            <person name="Ohme-Takagi M."/>
            <person name="Yagi M."/>
            <person name="Zeng S.J."/>
            <person name="Shen C.Y."/>
            <person name="Yeh C.M."/>
            <person name="Luo Y.B."/>
            <person name="Tsai W.C."/>
            <person name="Van de Peer Y."/>
            <person name="Liu Z.J."/>
        </authorList>
    </citation>
    <scope>NUCLEOTIDE SEQUENCE [LARGE SCALE GENOMIC DNA]</scope>
    <source>
        <tissue evidence="2">The whole plant</tissue>
    </source>
</reference>
<dbReference type="PANTHER" id="PTHR31286">
    <property type="entry name" value="GLYCINE-RICH CELL WALL STRUCTURAL PROTEIN 1.8-LIKE"/>
    <property type="match status" value="1"/>
</dbReference>
<name>A0A2I0XI52_9ASPA</name>
<dbReference type="Proteomes" id="UP000233837">
    <property type="component" value="Unassembled WGS sequence"/>
</dbReference>
<evidence type="ECO:0000313" key="3">
    <source>
        <dbReference type="Proteomes" id="UP000233837"/>
    </source>
</evidence>
<dbReference type="AlphaFoldDB" id="A0A2I0XI52"/>